<dbReference type="SMART" id="SM00342">
    <property type="entry name" value="HTH_ARAC"/>
    <property type="match status" value="1"/>
</dbReference>
<keyword evidence="1" id="KW-0805">Transcription regulation</keyword>
<dbReference type="Pfam" id="PF02311">
    <property type="entry name" value="AraC_binding"/>
    <property type="match status" value="1"/>
</dbReference>
<dbReference type="InterPro" id="IPR018060">
    <property type="entry name" value="HTH_AraC"/>
</dbReference>
<name>A0ABX2DY43_9BACL</name>
<dbReference type="PRINTS" id="PR00032">
    <property type="entry name" value="HTHARAC"/>
</dbReference>
<evidence type="ECO:0000256" key="2">
    <source>
        <dbReference type="ARBA" id="ARBA00023125"/>
    </source>
</evidence>
<dbReference type="Pfam" id="PF12833">
    <property type="entry name" value="HTH_18"/>
    <property type="match status" value="1"/>
</dbReference>
<organism evidence="5 6">
    <name type="scientific">Paenibacillus tritici</name>
    <dbReference type="NCBI Taxonomy" id="1873425"/>
    <lineage>
        <taxon>Bacteria</taxon>
        <taxon>Bacillati</taxon>
        <taxon>Bacillota</taxon>
        <taxon>Bacilli</taxon>
        <taxon>Bacillales</taxon>
        <taxon>Paenibacillaceae</taxon>
        <taxon>Paenibacillus</taxon>
    </lineage>
</organism>
<gene>
    <name evidence="5" type="ORF">HQN87_28320</name>
</gene>
<keyword evidence="2" id="KW-0238">DNA-binding</keyword>
<dbReference type="InterPro" id="IPR020449">
    <property type="entry name" value="Tscrpt_reg_AraC-type_HTH"/>
</dbReference>
<dbReference type="PANTHER" id="PTHR43280:SF30">
    <property type="entry name" value="MMSAB OPERON REGULATORY PROTEIN"/>
    <property type="match status" value="1"/>
</dbReference>
<dbReference type="Proteomes" id="UP000711047">
    <property type="component" value="Unassembled WGS sequence"/>
</dbReference>
<dbReference type="RefSeq" id="WP_173140125.1">
    <property type="nucleotide sequence ID" value="NZ_JABMKX010000022.1"/>
</dbReference>
<dbReference type="SUPFAM" id="SSF51215">
    <property type="entry name" value="Regulatory protein AraC"/>
    <property type="match status" value="1"/>
</dbReference>
<accession>A0ABX2DY43</accession>
<dbReference type="InterPro" id="IPR037923">
    <property type="entry name" value="HTH-like"/>
</dbReference>
<dbReference type="EMBL" id="JABMKX010000022">
    <property type="protein sequence ID" value="NQX49235.1"/>
    <property type="molecule type" value="Genomic_DNA"/>
</dbReference>
<keyword evidence="3" id="KW-0804">Transcription</keyword>
<dbReference type="PROSITE" id="PS00041">
    <property type="entry name" value="HTH_ARAC_FAMILY_1"/>
    <property type="match status" value="1"/>
</dbReference>
<proteinExistence type="predicted"/>
<protein>
    <submittedName>
        <fullName evidence="5">AraC family transcriptional regulator</fullName>
    </submittedName>
</protein>
<comment type="caution">
    <text evidence="5">The sequence shown here is derived from an EMBL/GenBank/DDBJ whole genome shotgun (WGS) entry which is preliminary data.</text>
</comment>
<keyword evidence="6" id="KW-1185">Reference proteome</keyword>
<dbReference type="CDD" id="cd06986">
    <property type="entry name" value="cupin_MmsR-like_N"/>
    <property type="match status" value="1"/>
</dbReference>
<evidence type="ECO:0000313" key="6">
    <source>
        <dbReference type="Proteomes" id="UP000711047"/>
    </source>
</evidence>
<dbReference type="Gene3D" id="2.60.120.280">
    <property type="entry name" value="Regulatory protein AraC"/>
    <property type="match status" value="1"/>
</dbReference>
<dbReference type="Gene3D" id="1.10.10.60">
    <property type="entry name" value="Homeodomain-like"/>
    <property type="match status" value="2"/>
</dbReference>
<evidence type="ECO:0000259" key="4">
    <source>
        <dbReference type="PROSITE" id="PS01124"/>
    </source>
</evidence>
<dbReference type="InterPro" id="IPR018062">
    <property type="entry name" value="HTH_AraC-typ_CS"/>
</dbReference>
<reference evidence="5 6" key="1">
    <citation type="submission" date="2020-05" db="EMBL/GenBank/DDBJ databases">
        <title>Paenibacillus glebae, sp. nov., Paenibacillus humi sp. nov., Paenibacillus pedi sp. nov., Paenibacillus terrestris sp. nov. and Paenibacillus terricola sp. nov., isolated from a forest top soil sample.</title>
        <authorList>
            <person name="Qi S."/>
            <person name="Carlier A."/>
            <person name="Cnockaert M."/>
            <person name="Vandamme P."/>
        </authorList>
    </citation>
    <scope>NUCLEOTIDE SEQUENCE [LARGE SCALE GENOMIC DNA]</scope>
    <source>
        <strain evidence="5 6">LMG 29502</strain>
    </source>
</reference>
<evidence type="ECO:0000256" key="3">
    <source>
        <dbReference type="ARBA" id="ARBA00023163"/>
    </source>
</evidence>
<dbReference type="InterPro" id="IPR009057">
    <property type="entry name" value="Homeodomain-like_sf"/>
</dbReference>
<dbReference type="PROSITE" id="PS01124">
    <property type="entry name" value="HTH_ARAC_FAMILY_2"/>
    <property type="match status" value="1"/>
</dbReference>
<feature type="domain" description="HTH araC/xylS-type" evidence="4">
    <location>
        <begin position="163"/>
        <end position="262"/>
    </location>
</feature>
<dbReference type="PANTHER" id="PTHR43280">
    <property type="entry name" value="ARAC-FAMILY TRANSCRIPTIONAL REGULATOR"/>
    <property type="match status" value="1"/>
</dbReference>
<dbReference type="InterPro" id="IPR003313">
    <property type="entry name" value="AraC-bd"/>
</dbReference>
<dbReference type="SUPFAM" id="SSF46689">
    <property type="entry name" value="Homeodomain-like"/>
    <property type="match status" value="1"/>
</dbReference>
<evidence type="ECO:0000256" key="1">
    <source>
        <dbReference type="ARBA" id="ARBA00023015"/>
    </source>
</evidence>
<evidence type="ECO:0000313" key="5">
    <source>
        <dbReference type="EMBL" id="NQX49235.1"/>
    </source>
</evidence>
<sequence length="280" mass="31660">MNAKEYGLSEGPLVKGNGYKPPNLHRWGPGVRDVYALHYIVSGRGYLETNQAVYPLGAGDSFIIFPQTEVYYYPDPQDPWAYCWIECGGAEALRLLDMIHISPGHPVAAAAPQDLKPLFDRVEANALEPYERERSDAGLRLLLSYYMEYYPSGQASLKKDYVGSAKAYVERNYWKSGLSVLDVVDDVKIERSYLFRLFKKETGTSISGYLTAFRIRRACELLGESRLSVKSLAYSVGYHDPLYFSKIFKKVTSYTPSQYRKVYREGNVPLPPADRGGGRD</sequence>